<feature type="transmembrane region" description="Helical" evidence="1">
    <location>
        <begin position="144"/>
        <end position="162"/>
    </location>
</feature>
<evidence type="ECO:0008006" key="4">
    <source>
        <dbReference type="Google" id="ProtNLM"/>
    </source>
</evidence>
<dbReference type="AlphaFoldDB" id="A0A7G9L5Q9"/>
<evidence type="ECO:0000256" key="1">
    <source>
        <dbReference type="SAM" id="Phobius"/>
    </source>
</evidence>
<dbReference type="InterPro" id="IPR046487">
    <property type="entry name" value="DUF6580"/>
</dbReference>
<name>A0A7G9L5Q9_9SPHN</name>
<protein>
    <recommendedName>
        <fullName evidence="4">ECF transporter S component</fullName>
    </recommendedName>
</protein>
<reference evidence="2 3" key="1">
    <citation type="submission" date="2020-08" db="EMBL/GenBank/DDBJ databases">
        <title>Sphingomonas sp. sand1-3 16S ribosomal RNA gene Genome sequencing and assembly.</title>
        <authorList>
            <person name="Kang M."/>
        </authorList>
    </citation>
    <scope>NUCLEOTIDE SEQUENCE [LARGE SCALE GENOMIC DNA]</scope>
    <source>
        <strain evidence="3">sand1-3</strain>
    </source>
</reference>
<feature type="transmembrane region" description="Helical" evidence="1">
    <location>
        <begin position="95"/>
        <end position="114"/>
    </location>
</feature>
<sequence>MDNKVRLLALLTAIFAAAAMRLVPHPPNSSPIAAMALFGGAYLPKRALAFVAPFGALLLSDLLLSGFYPGMNFVYLSFGLTVLIGWAVARHKTALTIVGAALASSILFFVLTNFGMWLFSGFYPLTTAGLAACYTAAVPFFQNTVAGDLFFTALLFGGFALAERMIPALRMQVTPARA</sequence>
<dbReference type="Proteomes" id="UP000515861">
    <property type="component" value="Chromosome"/>
</dbReference>
<organism evidence="2 3">
    <name type="scientific">Sphingomonas sabuli</name>
    <dbReference type="NCBI Taxonomy" id="2764186"/>
    <lineage>
        <taxon>Bacteria</taxon>
        <taxon>Pseudomonadati</taxon>
        <taxon>Pseudomonadota</taxon>
        <taxon>Alphaproteobacteria</taxon>
        <taxon>Sphingomonadales</taxon>
        <taxon>Sphingomonadaceae</taxon>
        <taxon>Sphingomonas</taxon>
    </lineage>
</organism>
<dbReference type="Pfam" id="PF20221">
    <property type="entry name" value="DUF6580"/>
    <property type="match status" value="1"/>
</dbReference>
<dbReference type="EMBL" id="CP060697">
    <property type="protein sequence ID" value="QNM83958.1"/>
    <property type="molecule type" value="Genomic_DNA"/>
</dbReference>
<keyword evidence="3" id="KW-1185">Reference proteome</keyword>
<evidence type="ECO:0000313" key="3">
    <source>
        <dbReference type="Proteomes" id="UP000515861"/>
    </source>
</evidence>
<proteinExistence type="predicted"/>
<keyword evidence="1" id="KW-1133">Transmembrane helix</keyword>
<feature type="transmembrane region" description="Helical" evidence="1">
    <location>
        <begin position="71"/>
        <end position="89"/>
    </location>
</feature>
<gene>
    <name evidence="2" type="ORF">H8M03_02340</name>
</gene>
<dbReference type="KEGG" id="ssau:H8M03_02340"/>
<accession>A0A7G9L5Q9</accession>
<evidence type="ECO:0000313" key="2">
    <source>
        <dbReference type="EMBL" id="QNM83958.1"/>
    </source>
</evidence>
<keyword evidence="1" id="KW-0812">Transmembrane</keyword>
<keyword evidence="1" id="KW-0472">Membrane</keyword>